<proteinExistence type="predicted"/>
<evidence type="ECO:0000313" key="1">
    <source>
        <dbReference type="EMBL" id="CAI3545492.1"/>
    </source>
</evidence>
<comment type="caution">
    <text evidence="1">The sequence shown here is derived from an EMBL/GenBank/DDBJ whole genome shotgun (WGS) entry which is preliminary data.</text>
</comment>
<gene>
    <name evidence="1" type="ORF">CNEO2_150013</name>
</gene>
<organism evidence="1 2">
    <name type="scientific">Clostridium neonatale</name>
    <dbReference type="NCBI Taxonomy" id="137838"/>
    <lineage>
        <taxon>Bacteria</taxon>
        <taxon>Bacillati</taxon>
        <taxon>Bacillota</taxon>
        <taxon>Clostridia</taxon>
        <taxon>Eubacteriales</taxon>
        <taxon>Clostridiaceae</taxon>
        <taxon>Clostridium</taxon>
    </lineage>
</organism>
<dbReference type="EMBL" id="CAMTCP010000066">
    <property type="protein sequence ID" value="CAI3545492.1"/>
    <property type="molecule type" value="Genomic_DNA"/>
</dbReference>
<accession>A0AAD1YFK4</accession>
<evidence type="ECO:0000313" key="2">
    <source>
        <dbReference type="Proteomes" id="UP001189143"/>
    </source>
</evidence>
<dbReference type="AlphaFoldDB" id="A0AAD1YFK4"/>
<dbReference type="Proteomes" id="UP001189143">
    <property type="component" value="Unassembled WGS sequence"/>
</dbReference>
<reference evidence="1" key="1">
    <citation type="submission" date="2022-10" db="EMBL/GenBank/DDBJ databases">
        <authorList>
            <person name="Aires J."/>
            <person name="Mesa V."/>
        </authorList>
    </citation>
    <scope>NUCLEOTIDE SEQUENCE</scope>
    <source>
        <strain evidence="1">Clostridium neonatale JD116</strain>
    </source>
</reference>
<dbReference type="SUPFAM" id="SSF46689">
    <property type="entry name" value="Homeodomain-like"/>
    <property type="match status" value="1"/>
</dbReference>
<name>A0AAD1YFK4_9CLOT</name>
<dbReference type="InterPro" id="IPR009057">
    <property type="entry name" value="Homeodomain-like_sf"/>
</dbReference>
<protein>
    <submittedName>
        <fullName evidence="1">Uncharacterized protein</fullName>
    </submittedName>
</protein>
<dbReference type="RefSeq" id="WP_317049132.1">
    <property type="nucleotide sequence ID" value="NZ_CAMRXC010000033.1"/>
</dbReference>
<sequence length="159" mass="18413">MAKSKWNEIKEKLETIELWASMGLSNNQIAFNLGISKDTFYRYKSQYSDLSDCLKRGKSIADFKVENALYKKATGYITKETVAAKVKDIYYDDKGNKCQKERLDTVEVEKEVPPDIQAIKFWLINRMKGKWSDNPSKADIDKELLKMKKEEAQAKNITI</sequence>